<feature type="compositionally biased region" description="Acidic residues" evidence="1">
    <location>
        <begin position="43"/>
        <end position="59"/>
    </location>
</feature>
<name>R7RYH6_STEHR</name>
<feature type="compositionally biased region" description="Basic and acidic residues" evidence="1">
    <location>
        <begin position="19"/>
        <end position="42"/>
    </location>
</feature>
<proteinExistence type="predicted"/>
<dbReference type="GeneID" id="18795901"/>
<gene>
    <name evidence="2" type="ORF">STEHIDRAFT_116325</name>
</gene>
<protein>
    <recommendedName>
        <fullName evidence="4">EF-hand domain-containing protein</fullName>
    </recommendedName>
</protein>
<feature type="region of interest" description="Disordered" evidence="1">
    <location>
        <begin position="1"/>
        <end position="72"/>
    </location>
</feature>
<organism evidence="2 3">
    <name type="scientific">Stereum hirsutum (strain FP-91666)</name>
    <name type="common">White-rot fungus</name>
    <dbReference type="NCBI Taxonomy" id="721885"/>
    <lineage>
        <taxon>Eukaryota</taxon>
        <taxon>Fungi</taxon>
        <taxon>Dikarya</taxon>
        <taxon>Basidiomycota</taxon>
        <taxon>Agaricomycotina</taxon>
        <taxon>Agaricomycetes</taxon>
        <taxon>Russulales</taxon>
        <taxon>Stereaceae</taxon>
        <taxon>Stereum</taxon>
    </lineage>
</organism>
<evidence type="ECO:0008006" key="4">
    <source>
        <dbReference type="Google" id="ProtNLM"/>
    </source>
</evidence>
<dbReference type="InterPro" id="IPR018247">
    <property type="entry name" value="EF_Hand_1_Ca_BS"/>
</dbReference>
<dbReference type="KEGG" id="shs:STEHIDRAFT_116325"/>
<evidence type="ECO:0000313" key="2">
    <source>
        <dbReference type="EMBL" id="EIM79868.1"/>
    </source>
</evidence>
<accession>R7RYH6</accession>
<dbReference type="RefSeq" id="XP_007311157.1">
    <property type="nucleotide sequence ID" value="XM_007311095.1"/>
</dbReference>
<sequence length="447" mass="49923">MSTSVGGAGTEMQDVDTDGDTRECEYDKNGDGFVGRREVEERGEGEDDEDVDVDVDDITQESGLVYQDDEHGVEGEMIEKRLRIRAWARARVEVEAVEEGEVEVDGFVEEREEVEREEGRGSAEGSVIEDEAGNKLVFRRVERIEMLVEEGEVLEEENERGHEHKHEHERGDKLLSGEIIPGIDSYGDDDGPTSIQVEVEEGDLIDEYTAGANLGADANRVVQKDLTSASEEDEVVDFGSTGELQVNELDLDRDVEDVGNGNVRRRRWRKDFVVPRSAFNSASSSISPSTATTTDGILCPRANGNANITTNTSLRLKPLQAIHDNSSLILGRTPHLHRSSSPRTQPKTTSPHDRSRRLPPSKHSRLHRQRYMHRAEELYSITYYIPDLEPAETSVLAGEKDGLYARLRERVFFLNGGDDRLNPNGASIRSGGWRGVGIRYVWCDQST</sequence>
<dbReference type="Proteomes" id="UP000053927">
    <property type="component" value="Unassembled WGS sequence"/>
</dbReference>
<keyword evidence="3" id="KW-1185">Reference proteome</keyword>
<evidence type="ECO:0000256" key="1">
    <source>
        <dbReference type="SAM" id="MobiDB-lite"/>
    </source>
</evidence>
<reference evidence="3" key="1">
    <citation type="journal article" date="2012" name="Science">
        <title>The Paleozoic origin of enzymatic lignin decomposition reconstructed from 31 fungal genomes.</title>
        <authorList>
            <person name="Floudas D."/>
            <person name="Binder M."/>
            <person name="Riley R."/>
            <person name="Barry K."/>
            <person name="Blanchette R.A."/>
            <person name="Henrissat B."/>
            <person name="Martinez A.T."/>
            <person name="Otillar R."/>
            <person name="Spatafora J.W."/>
            <person name="Yadav J.S."/>
            <person name="Aerts A."/>
            <person name="Benoit I."/>
            <person name="Boyd A."/>
            <person name="Carlson A."/>
            <person name="Copeland A."/>
            <person name="Coutinho P.M."/>
            <person name="de Vries R.P."/>
            <person name="Ferreira P."/>
            <person name="Findley K."/>
            <person name="Foster B."/>
            <person name="Gaskell J."/>
            <person name="Glotzer D."/>
            <person name="Gorecki P."/>
            <person name="Heitman J."/>
            <person name="Hesse C."/>
            <person name="Hori C."/>
            <person name="Igarashi K."/>
            <person name="Jurgens J.A."/>
            <person name="Kallen N."/>
            <person name="Kersten P."/>
            <person name="Kohler A."/>
            <person name="Kuees U."/>
            <person name="Kumar T.K.A."/>
            <person name="Kuo A."/>
            <person name="LaButti K."/>
            <person name="Larrondo L.F."/>
            <person name="Lindquist E."/>
            <person name="Ling A."/>
            <person name="Lombard V."/>
            <person name="Lucas S."/>
            <person name="Lundell T."/>
            <person name="Martin R."/>
            <person name="McLaughlin D.J."/>
            <person name="Morgenstern I."/>
            <person name="Morin E."/>
            <person name="Murat C."/>
            <person name="Nagy L.G."/>
            <person name="Nolan M."/>
            <person name="Ohm R.A."/>
            <person name="Patyshakuliyeva A."/>
            <person name="Rokas A."/>
            <person name="Ruiz-Duenas F.J."/>
            <person name="Sabat G."/>
            <person name="Salamov A."/>
            <person name="Samejima M."/>
            <person name="Schmutz J."/>
            <person name="Slot J.C."/>
            <person name="St John F."/>
            <person name="Stenlid J."/>
            <person name="Sun H."/>
            <person name="Sun S."/>
            <person name="Syed K."/>
            <person name="Tsang A."/>
            <person name="Wiebenga A."/>
            <person name="Young D."/>
            <person name="Pisabarro A."/>
            <person name="Eastwood D.C."/>
            <person name="Martin F."/>
            <person name="Cullen D."/>
            <person name="Grigoriev I.V."/>
            <person name="Hibbett D.S."/>
        </authorList>
    </citation>
    <scope>NUCLEOTIDE SEQUENCE [LARGE SCALE GENOMIC DNA]</scope>
    <source>
        <strain evidence="3">FP-91666</strain>
    </source>
</reference>
<dbReference type="EMBL" id="JH687401">
    <property type="protein sequence ID" value="EIM79868.1"/>
    <property type="molecule type" value="Genomic_DNA"/>
</dbReference>
<dbReference type="PROSITE" id="PS00018">
    <property type="entry name" value="EF_HAND_1"/>
    <property type="match status" value="1"/>
</dbReference>
<dbReference type="AlphaFoldDB" id="R7RYH6"/>
<feature type="region of interest" description="Disordered" evidence="1">
    <location>
        <begin position="332"/>
        <end position="366"/>
    </location>
</feature>
<feature type="compositionally biased region" description="Basic residues" evidence="1">
    <location>
        <begin position="354"/>
        <end position="366"/>
    </location>
</feature>
<evidence type="ECO:0000313" key="3">
    <source>
        <dbReference type="Proteomes" id="UP000053927"/>
    </source>
</evidence>